<protein>
    <recommendedName>
        <fullName evidence="11">Palmitoyltransferase PFA4</fullName>
        <ecNumber evidence="11">2.3.1.225</ecNumber>
    </recommendedName>
    <alternativeName>
        <fullName evidence="11">Protein S-acyltransferase</fullName>
        <shortName evidence="11">PAT</shortName>
    </alternativeName>
    <alternativeName>
        <fullName evidence="11">Protein fatty acyltransferase 4</fullName>
    </alternativeName>
</protein>
<comment type="similarity">
    <text evidence="11">Belongs to the DHHC palmitoyltransferase family. PFA4 subfamily.</text>
</comment>
<evidence type="ECO:0000256" key="1">
    <source>
        <dbReference type="ARBA" id="ARBA00004141"/>
    </source>
</evidence>
<dbReference type="EC" id="2.3.1.225" evidence="11"/>
<feature type="domain" description="Palmitoyltransferase DHHC" evidence="14">
    <location>
        <begin position="126"/>
        <end position="252"/>
    </location>
</feature>
<keyword evidence="5 11" id="KW-1133">Transmembrane helix</keyword>
<keyword evidence="2 11" id="KW-0808">Transferase</keyword>
<comment type="function">
    <text evidence="11">Mediates the reversible addition of palmitate to target proteins, thereby regulating their membrane association and biological function.</text>
</comment>
<comment type="subcellular location">
    <subcellularLocation>
        <location evidence="11">Endoplasmic reticulum membrane</location>
        <topology evidence="11">Multi-pass membrane protein</topology>
    </subcellularLocation>
    <subcellularLocation>
        <location evidence="1">Membrane</location>
        <topology evidence="1">Multi-pass membrane protein</topology>
    </subcellularLocation>
</comment>
<evidence type="ECO:0000256" key="3">
    <source>
        <dbReference type="ARBA" id="ARBA00022692"/>
    </source>
</evidence>
<feature type="transmembrane region" description="Helical" evidence="11 12">
    <location>
        <begin position="172"/>
        <end position="195"/>
    </location>
</feature>
<feature type="active site" description="S-palmitoyl cysteine intermediate" evidence="11">
    <location>
        <position position="157"/>
    </location>
</feature>
<feature type="transmembrane region" description="Helical" evidence="11 12">
    <location>
        <begin position="84"/>
        <end position="102"/>
    </location>
</feature>
<feature type="transmembrane region" description="Helical" evidence="11 12">
    <location>
        <begin position="216"/>
        <end position="238"/>
    </location>
</feature>
<dbReference type="InterPro" id="IPR001594">
    <property type="entry name" value="Palmitoyltrfase_DHHC"/>
</dbReference>
<evidence type="ECO:0000256" key="4">
    <source>
        <dbReference type="ARBA" id="ARBA00022824"/>
    </source>
</evidence>
<dbReference type="GO" id="GO:0005789">
    <property type="term" value="C:endoplasmic reticulum membrane"/>
    <property type="evidence" value="ECO:0007669"/>
    <property type="project" value="UniProtKB-SubCell"/>
</dbReference>
<comment type="catalytic activity">
    <reaction evidence="10 11 12">
        <text>L-cysteinyl-[protein] + hexadecanoyl-CoA = S-hexadecanoyl-L-cysteinyl-[protein] + CoA</text>
        <dbReference type="Rhea" id="RHEA:36683"/>
        <dbReference type="Rhea" id="RHEA-COMP:10131"/>
        <dbReference type="Rhea" id="RHEA-COMP:11032"/>
        <dbReference type="ChEBI" id="CHEBI:29950"/>
        <dbReference type="ChEBI" id="CHEBI:57287"/>
        <dbReference type="ChEBI" id="CHEBI:57379"/>
        <dbReference type="ChEBI" id="CHEBI:74151"/>
        <dbReference type="EC" id="2.3.1.225"/>
    </reaction>
</comment>
<dbReference type="Pfam" id="PF01529">
    <property type="entry name" value="DHHC"/>
    <property type="match status" value="1"/>
</dbReference>
<keyword evidence="16" id="KW-1185">Reference proteome</keyword>
<dbReference type="AlphaFoldDB" id="A0AAJ6CKJ3"/>
<accession>A0AAJ6CKJ3</accession>
<dbReference type="PANTHER" id="PTHR12246">
    <property type="entry name" value="PALMITOYLTRANSFERASE ZDHHC16"/>
    <property type="match status" value="1"/>
</dbReference>
<keyword evidence="8 11" id="KW-0449">Lipoprotein</keyword>
<dbReference type="PROSITE" id="PS50216">
    <property type="entry name" value="DHHC"/>
    <property type="match status" value="1"/>
</dbReference>
<evidence type="ECO:0000256" key="10">
    <source>
        <dbReference type="ARBA" id="ARBA00048048"/>
    </source>
</evidence>
<evidence type="ECO:0000256" key="7">
    <source>
        <dbReference type="ARBA" id="ARBA00023139"/>
    </source>
</evidence>
<evidence type="ECO:0000256" key="9">
    <source>
        <dbReference type="ARBA" id="ARBA00023315"/>
    </source>
</evidence>
<evidence type="ECO:0000256" key="11">
    <source>
        <dbReference type="HAMAP-Rule" id="MF_03199"/>
    </source>
</evidence>
<evidence type="ECO:0000256" key="13">
    <source>
        <dbReference type="SAM" id="MobiDB-lite"/>
    </source>
</evidence>
<reference evidence="15 16" key="1">
    <citation type="submission" date="2023-03" db="EMBL/GenBank/DDBJ databases">
        <title>Mating type loci evolution in Malassezia.</title>
        <authorList>
            <person name="Coelho M.A."/>
        </authorList>
    </citation>
    <scope>NUCLEOTIDE SEQUENCE [LARGE SCALE GENOMIC DNA]</scope>
    <source>
        <strain evidence="15 16">CBS 13387</strain>
    </source>
</reference>
<feature type="transmembrane region" description="Helical" evidence="11 12">
    <location>
        <begin position="47"/>
        <end position="72"/>
    </location>
</feature>
<evidence type="ECO:0000313" key="15">
    <source>
        <dbReference type="EMBL" id="WFD16644.1"/>
    </source>
</evidence>
<evidence type="ECO:0000256" key="5">
    <source>
        <dbReference type="ARBA" id="ARBA00022989"/>
    </source>
</evidence>
<evidence type="ECO:0000259" key="14">
    <source>
        <dbReference type="Pfam" id="PF01529"/>
    </source>
</evidence>
<gene>
    <name evidence="11 15" type="primary">PFA4</name>
    <name evidence="15" type="ORF">MARU1_002686</name>
</gene>
<keyword evidence="3 11" id="KW-0812">Transmembrane</keyword>
<keyword evidence="9 11" id="KW-0012">Acyltransferase</keyword>
<dbReference type="Proteomes" id="UP001217582">
    <property type="component" value="Chromosome 5"/>
</dbReference>
<evidence type="ECO:0000256" key="12">
    <source>
        <dbReference type="RuleBase" id="RU079119"/>
    </source>
</evidence>
<evidence type="ECO:0000256" key="8">
    <source>
        <dbReference type="ARBA" id="ARBA00023288"/>
    </source>
</evidence>
<sequence length="462" mass="52984">MAQDATHDAPSDQRSEDDKDAAEQANLLASVSPALARPKAPPETTDIVWVTGVVLLMMFLHISPQVFIMWPYFERTQTFTTPQLARLLVIFNLLILYMYYTYYCCVVSDAGGVPMGWRAPDGCTYTRYCFKCHAYKPPRSHHCRVCKRCVLRMDHHCPWIGNCVGHGTYAYFLQYTTAVVIATSYHLTMITMRVFDAWNKYWYVSYPTTTEAVMLVLNYLFCIPVFLLVTFLTLYHYYLVSTNTTSIETWEKDRVYRQIRRGHIPFTSFPYDVGCWSNVASVMGPSIWLWAWPKNQTGDGLTYPVHTQQDPFAQYAWPPKDPHARRAIKSHRLVHANGRAGTHTDQWLRHRNHVSSDVVYDSYSSEGEEEDDDKLEYAPSTHARIRRGSEGYEVMPPHYSRALWADQGAAAFPPGTAPPPELQAQERPFTDYPHGTFVDYGMYTYDDDVPLATPQDTPPVAT</sequence>
<feature type="compositionally biased region" description="Basic and acidic residues" evidence="13">
    <location>
        <begin position="1"/>
        <end position="17"/>
    </location>
</feature>
<evidence type="ECO:0000313" key="16">
    <source>
        <dbReference type="Proteomes" id="UP001217582"/>
    </source>
</evidence>
<dbReference type="HAMAP" id="MF_03199">
    <property type="entry name" value="DHHC_PAT_PFA4"/>
    <property type="match status" value="1"/>
</dbReference>
<feature type="region of interest" description="Disordered" evidence="13">
    <location>
        <begin position="410"/>
        <end position="431"/>
    </location>
</feature>
<dbReference type="InterPro" id="IPR033682">
    <property type="entry name" value="PFA4"/>
</dbReference>
<dbReference type="EMBL" id="CP119920">
    <property type="protein sequence ID" value="WFD16644.1"/>
    <property type="molecule type" value="Genomic_DNA"/>
</dbReference>
<keyword evidence="6 11" id="KW-0472">Membrane</keyword>
<proteinExistence type="inferred from homology"/>
<keyword evidence="7 11" id="KW-0564">Palmitate</keyword>
<feature type="region of interest" description="Disordered" evidence="13">
    <location>
        <begin position="1"/>
        <end position="22"/>
    </location>
</feature>
<keyword evidence="4 11" id="KW-0256">Endoplasmic reticulum</keyword>
<dbReference type="InterPro" id="IPR039859">
    <property type="entry name" value="PFA4/ZDH16/20/ERF2-like"/>
</dbReference>
<dbReference type="GO" id="GO:0019706">
    <property type="term" value="F:protein-cysteine S-palmitoyltransferase activity"/>
    <property type="evidence" value="ECO:0007669"/>
    <property type="project" value="UniProtKB-UniRule"/>
</dbReference>
<name>A0AAJ6CKJ3_9BASI</name>
<evidence type="ECO:0000256" key="2">
    <source>
        <dbReference type="ARBA" id="ARBA00022679"/>
    </source>
</evidence>
<evidence type="ECO:0000256" key="6">
    <source>
        <dbReference type="ARBA" id="ARBA00023136"/>
    </source>
</evidence>
<comment type="domain">
    <text evidence="11 12">The DHHC domain is required for palmitoyltransferase activity.</text>
</comment>
<organism evidence="15 16">
    <name type="scientific">Malassezia arunalokei</name>
    <dbReference type="NCBI Taxonomy" id="1514897"/>
    <lineage>
        <taxon>Eukaryota</taxon>
        <taxon>Fungi</taxon>
        <taxon>Dikarya</taxon>
        <taxon>Basidiomycota</taxon>
        <taxon>Ustilaginomycotina</taxon>
        <taxon>Malasseziomycetes</taxon>
        <taxon>Malasseziales</taxon>
        <taxon>Malasseziaceae</taxon>
        <taxon>Malassezia</taxon>
    </lineage>
</organism>